<evidence type="ECO:0000313" key="4">
    <source>
        <dbReference type="Proteomes" id="UP000243579"/>
    </source>
</evidence>
<evidence type="ECO:0000313" key="3">
    <source>
        <dbReference type="EMBL" id="OQS01180.1"/>
    </source>
</evidence>
<comment type="caution">
    <text evidence="3">The sequence shown here is derived from an EMBL/GenBank/DDBJ whole genome shotgun (WGS) entry which is preliminary data.</text>
</comment>
<protein>
    <recommendedName>
        <fullName evidence="2">Myb-like domain-containing protein</fullName>
    </recommendedName>
</protein>
<dbReference type="SMART" id="SM00717">
    <property type="entry name" value="SANT"/>
    <property type="match status" value="1"/>
</dbReference>
<evidence type="ECO:0000259" key="2">
    <source>
        <dbReference type="SMART" id="SM00717"/>
    </source>
</evidence>
<dbReference type="PANTHER" id="PTHR22929:SF0">
    <property type="entry name" value="TRANSCRIPTION FACTOR TFIIIB COMPONENT B'' HOMOLOG"/>
    <property type="match status" value="1"/>
</dbReference>
<dbReference type="Proteomes" id="UP000243579">
    <property type="component" value="Unassembled WGS sequence"/>
</dbReference>
<dbReference type="InterPro" id="IPR039467">
    <property type="entry name" value="TFIIIB_B''_Myb"/>
</dbReference>
<dbReference type="SUPFAM" id="SSF46689">
    <property type="entry name" value="Homeodomain-like"/>
    <property type="match status" value="1"/>
</dbReference>
<dbReference type="InterPro" id="IPR009057">
    <property type="entry name" value="Homeodomain-like_sf"/>
</dbReference>
<dbReference type="AlphaFoldDB" id="A0A1V9ZTS6"/>
<dbReference type="Pfam" id="PF15963">
    <property type="entry name" value="Myb_DNA-bind_7"/>
    <property type="match status" value="1"/>
</dbReference>
<evidence type="ECO:0000256" key="1">
    <source>
        <dbReference type="SAM" id="MobiDB-lite"/>
    </source>
</evidence>
<proteinExistence type="predicted"/>
<feature type="domain" description="Myb-like" evidence="2">
    <location>
        <begin position="184"/>
        <end position="232"/>
    </location>
</feature>
<name>A0A1V9ZTS6_ACHHY</name>
<feature type="compositionally biased region" description="Acidic residues" evidence="1">
    <location>
        <begin position="274"/>
        <end position="283"/>
    </location>
</feature>
<feature type="compositionally biased region" description="Basic and acidic residues" evidence="1">
    <location>
        <begin position="143"/>
        <end position="156"/>
    </location>
</feature>
<organism evidence="3 4">
    <name type="scientific">Achlya hypogyna</name>
    <name type="common">Oomycete</name>
    <name type="synonym">Protoachlya hypogyna</name>
    <dbReference type="NCBI Taxonomy" id="1202772"/>
    <lineage>
        <taxon>Eukaryota</taxon>
        <taxon>Sar</taxon>
        <taxon>Stramenopiles</taxon>
        <taxon>Oomycota</taxon>
        <taxon>Saprolegniomycetes</taxon>
        <taxon>Saprolegniales</taxon>
        <taxon>Achlyaceae</taxon>
        <taxon>Achlya</taxon>
    </lineage>
</organism>
<dbReference type="PANTHER" id="PTHR22929">
    <property type="entry name" value="RNA POLYMERASE III TRANSCRIPTION INITIATION FACTOR B"/>
    <property type="match status" value="1"/>
</dbReference>
<feature type="region of interest" description="Disordered" evidence="1">
    <location>
        <begin position="270"/>
        <end position="290"/>
    </location>
</feature>
<sequence length="290" mass="32139">MTMTTTTDRSARKKVHKLAIVSAKERVLAYANPLLHDDTGELRKPLTHKSRATPKLLMDEVPESEDELAAEAKIARMTMGQLALTVPKGVRADADAEEEDEGDDHIAKKTRVASSGAPRVEFIDGRIVISESSLTVHDDELTIGHEGSDADEADGRARRHSGGGAETEVPLTTGGAGYLAGRRTSKRWTHPETTQFYYALSQVGADFTLMATLFPRRTRQELKIKFKSEEKARRSLVDIALSAAARPLDQDIVEMVTGILAKEKQVKERRRLADDDELEEDEVKEMPDMF</sequence>
<keyword evidence="4" id="KW-1185">Reference proteome</keyword>
<dbReference type="OrthoDB" id="272624at2759"/>
<gene>
    <name evidence="3" type="ORF">ACHHYP_01710</name>
</gene>
<accession>A0A1V9ZTS6</accession>
<dbReference type="EMBL" id="JNBR01000013">
    <property type="protein sequence ID" value="OQS01180.1"/>
    <property type="molecule type" value="Genomic_DNA"/>
</dbReference>
<reference evidence="3 4" key="1">
    <citation type="journal article" date="2014" name="Genome Biol. Evol.">
        <title>The secreted proteins of Achlya hypogyna and Thraustotheca clavata identify the ancestral oomycete secretome and reveal gene acquisitions by horizontal gene transfer.</title>
        <authorList>
            <person name="Misner I."/>
            <person name="Blouin N."/>
            <person name="Leonard G."/>
            <person name="Richards T.A."/>
            <person name="Lane C.E."/>
        </authorList>
    </citation>
    <scope>NUCLEOTIDE SEQUENCE [LARGE SCALE GENOMIC DNA]</scope>
    <source>
        <strain evidence="3 4">ATCC 48635</strain>
    </source>
</reference>
<feature type="region of interest" description="Disordered" evidence="1">
    <location>
        <begin position="143"/>
        <end position="176"/>
    </location>
</feature>
<dbReference type="GO" id="GO:0001156">
    <property type="term" value="F:TFIIIC-class transcription factor complex binding"/>
    <property type="evidence" value="ECO:0007669"/>
    <property type="project" value="TreeGrafter"/>
</dbReference>
<dbReference type="GO" id="GO:0070898">
    <property type="term" value="P:RNA polymerase III preinitiation complex assembly"/>
    <property type="evidence" value="ECO:0007669"/>
    <property type="project" value="TreeGrafter"/>
</dbReference>
<dbReference type="STRING" id="1202772.A0A1V9ZTS6"/>
<dbReference type="GO" id="GO:0000126">
    <property type="term" value="C:transcription factor TFIIIB complex"/>
    <property type="evidence" value="ECO:0007669"/>
    <property type="project" value="TreeGrafter"/>
</dbReference>
<dbReference type="InterPro" id="IPR001005">
    <property type="entry name" value="SANT/Myb"/>
</dbReference>